<evidence type="ECO:0000313" key="1">
    <source>
        <dbReference type="EMBL" id="KRH93993.1"/>
    </source>
</evidence>
<dbReference type="EMBL" id="LGUB01000160">
    <property type="protein sequence ID" value="KRH93993.1"/>
    <property type="molecule type" value="Genomic_DNA"/>
</dbReference>
<keyword evidence="2" id="KW-1185">Reference proteome</keyword>
<reference evidence="1 2" key="1">
    <citation type="submission" date="2015-07" db="EMBL/GenBank/DDBJ databases">
        <title>The genome of Pseudoloma neurophilia, a relevant intracellular parasite of the zebrafish.</title>
        <authorList>
            <person name="Ndikumana S."/>
            <person name="Pelin A."/>
            <person name="Sanders J."/>
            <person name="Corradi N."/>
        </authorList>
    </citation>
    <scope>NUCLEOTIDE SEQUENCE [LARGE SCALE GENOMIC DNA]</scope>
    <source>
        <strain evidence="1 2">MK1</strain>
    </source>
</reference>
<name>A0A0R0LXE6_9MICR</name>
<dbReference type="InterPro" id="IPR031503">
    <property type="entry name" value="DUF5099"/>
</dbReference>
<dbReference type="VEuPathDB" id="MicrosporidiaDB:M153_4440001487"/>
<accession>A0A0R0LXE6</accession>
<organism evidence="1 2">
    <name type="scientific">Pseudoloma neurophilia</name>
    <dbReference type="NCBI Taxonomy" id="146866"/>
    <lineage>
        <taxon>Eukaryota</taxon>
        <taxon>Fungi</taxon>
        <taxon>Fungi incertae sedis</taxon>
        <taxon>Microsporidia</taxon>
        <taxon>Pseudoloma</taxon>
    </lineage>
</organism>
<sequence>MFDIFSLFSKKKKTYGKLPKIVFIISSYDDISQETLFFLKKKYNIAQITSLEQNEAGKFFYNGHLDIKDVPDLIILCHDKLEFHLEQPEILYKAEIVHSRCCFSESVFENALSHFSDALINNGK</sequence>
<evidence type="ECO:0000313" key="2">
    <source>
        <dbReference type="Proteomes" id="UP000051530"/>
    </source>
</evidence>
<dbReference type="Proteomes" id="UP000051530">
    <property type="component" value="Unassembled WGS sequence"/>
</dbReference>
<comment type="caution">
    <text evidence="1">The sequence shown here is derived from an EMBL/GenBank/DDBJ whole genome shotgun (WGS) entry which is preliminary data.</text>
</comment>
<dbReference type="Pfam" id="PF17025">
    <property type="entry name" value="DUF5099"/>
    <property type="match status" value="1"/>
</dbReference>
<dbReference type="AlphaFoldDB" id="A0A0R0LXE6"/>
<proteinExistence type="predicted"/>
<gene>
    <name evidence="1" type="ORF">M153_4440001487</name>
</gene>
<dbReference type="OrthoDB" id="2189368at2759"/>
<protein>
    <submittedName>
        <fullName evidence="1">Uncharacterized protein</fullName>
    </submittedName>
</protein>